<dbReference type="RefSeq" id="WP_020818465.1">
    <property type="nucleotide sequence ID" value="NZ_JANF02000094.1"/>
</dbReference>
<gene>
    <name evidence="1" type="ORF">AL00_20420</name>
</gene>
<dbReference type="Proteomes" id="UP000028135">
    <property type="component" value="Unassembled WGS sequence"/>
</dbReference>
<proteinExistence type="predicted"/>
<organism evidence="1 2">
    <name type="scientific">Sphingobium indicum F2</name>
    <dbReference type="NCBI Taxonomy" id="1450518"/>
    <lineage>
        <taxon>Bacteria</taxon>
        <taxon>Pseudomonadati</taxon>
        <taxon>Pseudomonadota</taxon>
        <taxon>Alphaproteobacteria</taxon>
        <taxon>Sphingomonadales</taxon>
        <taxon>Sphingomonadaceae</taxon>
        <taxon>Sphingobium</taxon>
    </lineage>
</organism>
<evidence type="ECO:0000313" key="1">
    <source>
        <dbReference type="EMBL" id="KER34514.1"/>
    </source>
</evidence>
<protein>
    <submittedName>
        <fullName evidence="1">Uncharacterized protein</fullName>
    </submittedName>
</protein>
<name>A0A8E0WNI6_9SPHN</name>
<sequence length="109" mass="11792">MFHLATFDEIAGIAHGIETTNPAMVDRIRRAADRLNRYEIAARLAQAIAEAADAAHVRAFEQAQFGEASADAIVDSEYYDDLAAAWSLVAGEHQLISPDAIFAHDGSVH</sequence>
<comment type="caution">
    <text evidence="1">The sequence shown here is derived from an EMBL/GenBank/DDBJ whole genome shotgun (WGS) entry which is preliminary data.</text>
</comment>
<reference evidence="1 2" key="1">
    <citation type="submission" date="2014-05" db="EMBL/GenBank/DDBJ databases">
        <title>Genome Announcement of Sphingobium lucknowense F2.</title>
        <authorList>
            <person name="Lal R."/>
            <person name="Negi V."/>
            <person name="Lata P."/>
            <person name="Sangwan N."/>
            <person name="Gupta S.K."/>
            <person name="Rao D.L.N."/>
            <person name="Das S."/>
        </authorList>
    </citation>
    <scope>NUCLEOTIDE SEQUENCE [LARGE SCALE GENOMIC DNA]</scope>
    <source>
        <strain evidence="1 2">F2</strain>
    </source>
</reference>
<dbReference type="AlphaFoldDB" id="A0A8E0WNI6"/>
<dbReference type="EMBL" id="JANF02000094">
    <property type="protein sequence ID" value="KER34514.1"/>
    <property type="molecule type" value="Genomic_DNA"/>
</dbReference>
<accession>A0A8E0WNI6</accession>
<evidence type="ECO:0000313" key="2">
    <source>
        <dbReference type="Proteomes" id="UP000028135"/>
    </source>
</evidence>